<evidence type="ECO:0000256" key="2">
    <source>
        <dbReference type="ARBA" id="ARBA00005891"/>
    </source>
</evidence>
<dbReference type="STRING" id="325452.A0A3R7J6P5"/>
<reference evidence="8" key="3">
    <citation type="submission" date="2020-06" db="EMBL/GenBank/DDBJ databases">
        <authorList>
            <person name="Studholme D.J."/>
        </authorList>
    </citation>
    <scope>NUCLEOTIDE SEQUENCE</scope>
    <source>
        <strain evidence="8">NZFS 2646</strain>
        <strain evidence="9">NZFS 3630</strain>
    </source>
</reference>
<dbReference type="SUPFAM" id="SSF53335">
    <property type="entry name" value="S-adenosyl-L-methionine-dependent methyltransferases"/>
    <property type="match status" value="1"/>
</dbReference>
<dbReference type="PANTHER" id="PTHR12049">
    <property type="entry name" value="PROTEIN ARGININE METHYLTRANSFERASE NDUFAF7, MITOCHONDRIAL"/>
    <property type="match status" value="1"/>
</dbReference>
<comment type="subcellular location">
    <subcellularLocation>
        <location evidence="1 7">Mitochondrion</location>
    </subcellularLocation>
</comment>
<keyword evidence="3 7" id="KW-0489">Methyltransferase</keyword>
<evidence type="ECO:0000256" key="4">
    <source>
        <dbReference type="ARBA" id="ARBA00022679"/>
    </source>
</evidence>
<reference evidence="8" key="1">
    <citation type="journal article" date="2015" name="Genom Data">
        <title>Genome sequences of six Phytophthora species associated with forests in New Zealand.</title>
        <authorList>
            <person name="Studholme D.J."/>
            <person name="McDougal R.L."/>
            <person name="Sambles C."/>
            <person name="Hansen E."/>
            <person name="Hardy G."/>
            <person name="Grant M."/>
            <person name="Ganley R.J."/>
            <person name="Williams N.M."/>
        </authorList>
    </citation>
    <scope>NUCLEOTIDE SEQUENCE</scope>
    <source>
        <strain evidence="8">NZFS 2646</strain>
        <strain evidence="9">NZFS 3630</strain>
    </source>
</reference>
<dbReference type="CDD" id="cd02440">
    <property type="entry name" value="AdoMet_MTases"/>
    <property type="match status" value="1"/>
</dbReference>
<sequence>MLTRDFIYASLYAKEAGYFTTEQREVLHAPTQSIDFGNLWGAGEYRNVVAQLYKERPEAWLTPVEVFAPYYSQALVRYMLNSPFFRKELEIFEIGGGSGSNALHILNYLKEQVPDVYAKTKYTLIEISPVMAERQRRRVAAVHPEQCKVINQDILTFADAHASVNTQCFFLAMEVLDNLPHDKVTLQNGKWYETIVQEKEGADGFETSVLQESMRPVKDELIRQTLHKFGCELPLRVHYKNNSGLAQRVRRMIGSEDPVLSSAFVPTGVTKDHDTYLVKGGIADIFFATDFEKLKKAYCSSLARQPDEVSVIKSSEFLKEFADTQKTKTITRYNPLLEDYSNTSFILS</sequence>
<comment type="similarity">
    <text evidence="2 7">Belongs to the NDUFAF7 family.</text>
</comment>
<dbReference type="Proteomes" id="UP000285624">
    <property type="component" value="Unassembled WGS sequence"/>
</dbReference>
<evidence type="ECO:0000256" key="6">
    <source>
        <dbReference type="ARBA" id="ARBA00048612"/>
    </source>
</evidence>
<protein>
    <recommendedName>
        <fullName evidence="7">Protein arginine methyltransferase NDUFAF7</fullName>
        <ecNumber evidence="7">2.1.1.320</ecNumber>
    </recommendedName>
</protein>
<reference evidence="12 13" key="2">
    <citation type="submission" date="2018-07" db="EMBL/GenBank/DDBJ databases">
        <title>Genome sequencing of oomycete isolates from Chile give support for New Zealand origin for Phytophthora kernoviae and make available the first Nothophytophthora sp. genome.</title>
        <authorList>
            <person name="Studholme D.J."/>
            <person name="Sanfuentes E."/>
            <person name="Panda P."/>
            <person name="Hill R."/>
            <person name="Sambles C."/>
            <person name="Grant M."/>
            <person name="Williams N.M."/>
            <person name="Mcdougal R.L."/>
        </authorList>
    </citation>
    <scope>NUCLEOTIDE SEQUENCE [LARGE SCALE GENOMIC DNA]</scope>
    <source>
        <strain evidence="10">Chile2</strain>
        <strain evidence="11">Chile4</strain>
    </source>
</reference>
<dbReference type="EC" id="2.1.1.320" evidence="7"/>
<dbReference type="EMBL" id="JPWU03000130">
    <property type="protein sequence ID" value="KAG2525296.1"/>
    <property type="molecule type" value="Genomic_DNA"/>
</dbReference>
<evidence type="ECO:0000313" key="12">
    <source>
        <dbReference type="Proteomes" id="UP000285624"/>
    </source>
</evidence>
<evidence type="ECO:0000313" key="13">
    <source>
        <dbReference type="Proteomes" id="UP000285883"/>
    </source>
</evidence>
<dbReference type="AlphaFoldDB" id="A0A3R7J6P5"/>
<dbReference type="GO" id="GO:0035243">
    <property type="term" value="F:protein-arginine omega-N symmetric methyltransferase activity"/>
    <property type="evidence" value="ECO:0007669"/>
    <property type="project" value="UniProtKB-EC"/>
</dbReference>
<name>A0A3R7J6P5_9STRA</name>
<evidence type="ECO:0000256" key="1">
    <source>
        <dbReference type="ARBA" id="ARBA00004173"/>
    </source>
</evidence>
<comment type="caution">
    <text evidence="11">The sequence shown here is derived from an EMBL/GenBank/DDBJ whole genome shotgun (WGS) entry which is preliminary data.</text>
</comment>
<dbReference type="GO" id="GO:0005739">
    <property type="term" value="C:mitochondrion"/>
    <property type="evidence" value="ECO:0007669"/>
    <property type="project" value="UniProtKB-SubCell"/>
</dbReference>
<proteinExistence type="inferred from homology"/>
<gene>
    <name evidence="10" type="ORF">BBI17_005593</name>
    <name evidence="11" type="ORF">BBO99_00005504</name>
    <name evidence="8" type="ORF">JM16_005336</name>
    <name evidence="9" type="ORF">JM18_004768</name>
</gene>
<keyword evidence="5 7" id="KW-0496">Mitochondrion</keyword>
<dbReference type="EMBL" id="MAYM02000611">
    <property type="protein sequence ID" value="RLN37250.1"/>
    <property type="molecule type" value="Genomic_DNA"/>
</dbReference>
<keyword evidence="4 7" id="KW-0808">Transferase</keyword>
<evidence type="ECO:0000313" key="11">
    <source>
        <dbReference type="EMBL" id="RLN79112.1"/>
    </source>
</evidence>
<dbReference type="InterPro" id="IPR038375">
    <property type="entry name" value="NDUFAF7_sf"/>
</dbReference>
<dbReference type="EMBL" id="MBDN02000161">
    <property type="protein sequence ID" value="RLN79112.1"/>
    <property type="molecule type" value="Genomic_DNA"/>
</dbReference>
<evidence type="ECO:0000256" key="7">
    <source>
        <dbReference type="RuleBase" id="RU364114"/>
    </source>
</evidence>
<dbReference type="Pfam" id="PF02636">
    <property type="entry name" value="Methyltransf_28"/>
    <property type="match status" value="1"/>
</dbReference>
<evidence type="ECO:0000313" key="10">
    <source>
        <dbReference type="EMBL" id="RLN37250.1"/>
    </source>
</evidence>
<keyword evidence="12" id="KW-1185">Reference proteome</keyword>
<comment type="function">
    <text evidence="7">Arginine methyltransferase involved in the assembly or stability of mitochondrial NADH:ubiquinone oxidoreductase complex (complex I).</text>
</comment>
<evidence type="ECO:0000256" key="5">
    <source>
        <dbReference type="ARBA" id="ARBA00023128"/>
    </source>
</evidence>
<evidence type="ECO:0000313" key="8">
    <source>
        <dbReference type="EMBL" id="KAG2523429.1"/>
    </source>
</evidence>
<dbReference type="Gene3D" id="3.40.50.12710">
    <property type="match status" value="1"/>
</dbReference>
<dbReference type="Proteomes" id="UP000785171">
    <property type="component" value="Unassembled WGS sequence"/>
</dbReference>
<dbReference type="Proteomes" id="UP000285883">
    <property type="component" value="Unassembled WGS sequence"/>
</dbReference>
<organism evidence="11 12">
    <name type="scientific">Phytophthora kernoviae</name>
    <dbReference type="NCBI Taxonomy" id="325452"/>
    <lineage>
        <taxon>Eukaryota</taxon>
        <taxon>Sar</taxon>
        <taxon>Stramenopiles</taxon>
        <taxon>Oomycota</taxon>
        <taxon>Peronosporomycetes</taxon>
        <taxon>Peronosporales</taxon>
        <taxon>Peronosporaceae</taxon>
        <taxon>Phytophthora</taxon>
    </lineage>
</organism>
<dbReference type="InterPro" id="IPR029063">
    <property type="entry name" value="SAM-dependent_MTases_sf"/>
</dbReference>
<evidence type="ECO:0000256" key="3">
    <source>
        <dbReference type="ARBA" id="ARBA00022603"/>
    </source>
</evidence>
<dbReference type="PANTHER" id="PTHR12049:SF5">
    <property type="entry name" value="PROTEIN ARGININE METHYLTRANSFERASE NDUFAF7 HOMOLOG, MITOCHONDRIAL"/>
    <property type="match status" value="1"/>
</dbReference>
<dbReference type="EMBL" id="JPWV03000139">
    <property type="protein sequence ID" value="KAG2523429.1"/>
    <property type="molecule type" value="Genomic_DNA"/>
</dbReference>
<dbReference type="GO" id="GO:0032259">
    <property type="term" value="P:methylation"/>
    <property type="evidence" value="ECO:0007669"/>
    <property type="project" value="UniProtKB-KW"/>
</dbReference>
<dbReference type="Proteomes" id="UP000792063">
    <property type="component" value="Unassembled WGS sequence"/>
</dbReference>
<comment type="catalytic activity">
    <reaction evidence="6 7">
        <text>L-arginyl-[protein] + 2 S-adenosyl-L-methionine = N(omega),N(omega)'-dimethyl-L-arginyl-[protein] + 2 S-adenosyl-L-homocysteine + 2 H(+)</text>
        <dbReference type="Rhea" id="RHEA:48108"/>
        <dbReference type="Rhea" id="RHEA-COMP:10532"/>
        <dbReference type="Rhea" id="RHEA-COMP:11992"/>
        <dbReference type="ChEBI" id="CHEBI:15378"/>
        <dbReference type="ChEBI" id="CHEBI:29965"/>
        <dbReference type="ChEBI" id="CHEBI:57856"/>
        <dbReference type="ChEBI" id="CHEBI:59789"/>
        <dbReference type="ChEBI" id="CHEBI:88221"/>
        <dbReference type="EC" id="2.1.1.320"/>
    </reaction>
</comment>
<accession>A0A3R7J6P5</accession>
<dbReference type="InterPro" id="IPR003788">
    <property type="entry name" value="NDUFAF7"/>
</dbReference>
<evidence type="ECO:0000313" key="9">
    <source>
        <dbReference type="EMBL" id="KAG2525296.1"/>
    </source>
</evidence>